<dbReference type="InterPro" id="IPR042099">
    <property type="entry name" value="ANL_N_sf"/>
</dbReference>
<dbReference type="InterPro" id="IPR025110">
    <property type="entry name" value="AMP-bd_C"/>
</dbReference>
<dbReference type="Proteomes" id="UP000184212">
    <property type="component" value="Unassembled WGS sequence"/>
</dbReference>
<keyword evidence="3" id="KW-1185">Reference proteome</keyword>
<protein>
    <submittedName>
        <fullName evidence="2">Amino acid adenylation domain-containing protein</fullName>
    </submittedName>
</protein>
<dbReference type="GO" id="GO:0005737">
    <property type="term" value="C:cytoplasm"/>
    <property type="evidence" value="ECO:0007669"/>
    <property type="project" value="TreeGrafter"/>
</dbReference>
<dbReference type="SUPFAM" id="SSF47336">
    <property type="entry name" value="ACP-like"/>
    <property type="match status" value="1"/>
</dbReference>
<dbReference type="GO" id="GO:0031177">
    <property type="term" value="F:phosphopantetheine binding"/>
    <property type="evidence" value="ECO:0007669"/>
    <property type="project" value="TreeGrafter"/>
</dbReference>
<dbReference type="NCBIfam" id="TIGR01733">
    <property type="entry name" value="AA-adenyl-dom"/>
    <property type="match status" value="1"/>
</dbReference>
<proteinExistence type="predicted"/>
<evidence type="ECO:0000313" key="3">
    <source>
        <dbReference type="Proteomes" id="UP000184212"/>
    </source>
</evidence>
<dbReference type="InterPro" id="IPR023213">
    <property type="entry name" value="CAT-like_dom_sf"/>
</dbReference>
<dbReference type="GO" id="GO:0044550">
    <property type="term" value="P:secondary metabolite biosynthetic process"/>
    <property type="evidence" value="ECO:0007669"/>
    <property type="project" value="TreeGrafter"/>
</dbReference>
<dbReference type="SUPFAM" id="SSF56801">
    <property type="entry name" value="Acetyl-CoA synthetase-like"/>
    <property type="match status" value="1"/>
</dbReference>
<dbReference type="Gene3D" id="3.30.300.30">
    <property type="match status" value="1"/>
</dbReference>
<dbReference type="InterPro" id="IPR036736">
    <property type="entry name" value="ACP-like_sf"/>
</dbReference>
<dbReference type="GO" id="GO:0003824">
    <property type="term" value="F:catalytic activity"/>
    <property type="evidence" value="ECO:0007669"/>
    <property type="project" value="InterPro"/>
</dbReference>
<gene>
    <name evidence="2" type="ORF">SAMN04488109_6891</name>
</gene>
<dbReference type="OrthoDB" id="4317020at2"/>
<dbReference type="InterPro" id="IPR010071">
    <property type="entry name" value="AA_adenyl_dom"/>
</dbReference>
<dbReference type="Gene3D" id="3.30.559.10">
    <property type="entry name" value="Chloramphenicol acetyltransferase-like domain"/>
    <property type="match status" value="1"/>
</dbReference>
<organism evidence="2 3">
    <name type="scientific">Chryseolinea serpens</name>
    <dbReference type="NCBI Taxonomy" id="947013"/>
    <lineage>
        <taxon>Bacteria</taxon>
        <taxon>Pseudomonadati</taxon>
        <taxon>Bacteroidota</taxon>
        <taxon>Cytophagia</taxon>
        <taxon>Cytophagales</taxon>
        <taxon>Fulvivirgaceae</taxon>
        <taxon>Chryseolinea</taxon>
    </lineage>
</organism>
<dbReference type="InterPro" id="IPR009081">
    <property type="entry name" value="PP-bd_ACP"/>
</dbReference>
<evidence type="ECO:0000313" key="2">
    <source>
        <dbReference type="EMBL" id="SHI03447.1"/>
    </source>
</evidence>
<dbReference type="InterPro" id="IPR001242">
    <property type="entry name" value="Condensation_dom"/>
</dbReference>
<sequence>METTIQNLILQSLTTHADRIALKSGATALSYADLDEQSTRFANYLCASGVLPQAFVGVYLSQRTEIIIALLGILKARCVFVPLDPAAPHERVLKQIQKAKLAFLVGQPDTSPEILSGCIQAGVSFGDFLSGIHFPAAALWSHNFSPNDRAYLYFTSGSTGQPKAILGRNESLHHFIDWEVREFGIHETDTFGQLTVPTFDVFLRDVLTPLAAGATLVIPERNEISLADWVQKNEITFLHLVPSLFKAMMKDAGSRFDKLRYVLLAGEKLLPALVKQWYTHFNRQTRLVNVYGPTETTLAKAFYVVTETDGDGASVPVGKPIPGARFIVLNDALEVCDVMEKGELYIRTPYMSFGYYDDPALTAKVFVPSPFGKPETIYKTGDMACQRPDGNFELLGRRDRQVKVRGIKVELDEIEKLLLRCPLVDEAVVVHEDTEKGVVIKAFLKSREPGRADFQDVIWNFLHEASPRHMMPQKLHRLSDIPRTVNGKVDLEKLRRMETPSAPAQRKSPATEMESKLVAIWKNILEQEDIGLDDRFYEAGGNSLNVMSLLYEINRCFQVRVSVEDFYKNDTVQLLARHLEMAVAAPVAAAPSGEAGYYPLTQMQVQLFSSLEEKHPLTYNIVNCFTIKGANVRSIDYASIMNMLVQRHESLRTYFDRVDGMPVQRVLPQGRVSITELFAHENAEDRLQPHDVYSFPLFRVYVKRSKPDVHRVTIDIHHLISDALSQSILMKEFLTLAKGQMLPEVSHQFRDFIAWEQGHAPETAAGHTEFADTSLAIQFPYYKKEWHHEENHAGVLAEEISEASQQRLKALASENGSTLFNVLYTAYFILMAKISGQRNVAVAAPVSFRHEPAFQQLVGPVFSMMIVPARIDDGTRFVDLLQVVTSKVAAAQQGHYRLDAVLPALRATRDEAVNTIFSFDVYEPQAQDREFTVEPVFHNKQTAKYPFYVEYVSRPHEGLITFRWDRSTFDDQVVKQFAADFRMIWETVLDHPEVSFADIVLHHGLATQVQNPVAIEFNF</sequence>
<dbReference type="SUPFAM" id="SSF52777">
    <property type="entry name" value="CoA-dependent acyltransferases"/>
    <property type="match status" value="2"/>
</dbReference>
<dbReference type="InterPro" id="IPR045851">
    <property type="entry name" value="AMP-bd_C_sf"/>
</dbReference>
<dbReference type="Gene3D" id="3.40.50.12780">
    <property type="entry name" value="N-terminal domain of ligase-like"/>
    <property type="match status" value="1"/>
</dbReference>
<dbReference type="GO" id="GO:0043041">
    <property type="term" value="P:amino acid activation for nonribosomal peptide biosynthetic process"/>
    <property type="evidence" value="ECO:0007669"/>
    <property type="project" value="TreeGrafter"/>
</dbReference>
<dbReference type="CDD" id="cd05930">
    <property type="entry name" value="A_NRPS"/>
    <property type="match status" value="1"/>
</dbReference>
<dbReference type="PANTHER" id="PTHR45527:SF1">
    <property type="entry name" value="FATTY ACID SYNTHASE"/>
    <property type="match status" value="1"/>
</dbReference>
<name>A0A1M5XUH1_9BACT</name>
<dbReference type="STRING" id="947013.SAMN04488109_6891"/>
<evidence type="ECO:0000259" key="1">
    <source>
        <dbReference type="PROSITE" id="PS50075"/>
    </source>
</evidence>
<dbReference type="InterPro" id="IPR020845">
    <property type="entry name" value="AMP-binding_CS"/>
</dbReference>
<feature type="domain" description="Carrier" evidence="1">
    <location>
        <begin position="508"/>
        <end position="583"/>
    </location>
</feature>
<dbReference type="PROSITE" id="PS50075">
    <property type="entry name" value="CARRIER"/>
    <property type="match status" value="1"/>
</dbReference>
<accession>A0A1M5XUH1</accession>
<dbReference type="InterPro" id="IPR000873">
    <property type="entry name" value="AMP-dep_synth/lig_dom"/>
</dbReference>
<dbReference type="Pfam" id="PF13193">
    <property type="entry name" value="AMP-binding_C"/>
    <property type="match status" value="1"/>
</dbReference>
<reference evidence="2 3" key="1">
    <citation type="submission" date="2016-11" db="EMBL/GenBank/DDBJ databases">
        <authorList>
            <person name="Jaros S."/>
            <person name="Januszkiewicz K."/>
            <person name="Wedrychowicz H."/>
        </authorList>
    </citation>
    <scope>NUCLEOTIDE SEQUENCE [LARGE SCALE GENOMIC DNA]</scope>
    <source>
        <strain evidence="2 3">DSM 24574</strain>
    </source>
</reference>
<dbReference type="PROSITE" id="PS00455">
    <property type="entry name" value="AMP_BINDING"/>
    <property type="match status" value="1"/>
</dbReference>
<dbReference type="EMBL" id="FQWQ01000007">
    <property type="protein sequence ID" value="SHI03447.1"/>
    <property type="molecule type" value="Genomic_DNA"/>
</dbReference>
<dbReference type="Pfam" id="PF00550">
    <property type="entry name" value="PP-binding"/>
    <property type="match status" value="1"/>
</dbReference>
<dbReference type="Gene3D" id="3.30.559.30">
    <property type="entry name" value="Nonribosomal peptide synthetase, condensation domain"/>
    <property type="match status" value="1"/>
</dbReference>
<dbReference type="Pfam" id="PF00501">
    <property type="entry name" value="AMP-binding"/>
    <property type="match status" value="1"/>
</dbReference>
<dbReference type="Gene3D" id="1.10.1200.10">
    <property type="entry name" value="ACP-like"/>
    <property type="match status" value="1"/>
</dbReference>
<dbReference type="PANTHER" id="PTHR45527">
    <property type="entry name" value="NONRIBOSOMAL PEPTIDE SYNTHETASE"/>
    <property type="match status" value="1"/>
</dbReference>
<dbReference type="AlphaFoldDB" id="A0A1M5XUH1"/>
<dbReference type="Pfam" id="PF00668">
    <property type="entry name" value="Condensation"/>
    <property type="match status" value="1"/>
</dbReference>
<dbReference type="RefSeq" id="WP_073143618.1">
    <property type="nucleotide sequence ID" value="NZ_FQWQ01000007.1"/>
</dbReference>